<evidence type="ECO:0000313" key="1">
    <source>
        <dbReference type="EMBL" id="MDA3614676.1"/>
    </source>
</evidence>
<protein>
    <recommendedName>
        <fullName evidence="3">Transposase</fullName>
    </recommendedName>
</protein>
<gene>
    <name evidence="1" type="ORF">O3P16_07640</name>
</gene>
<evidence type="ECO:0000313" key="2">
    <source>
        <dbReference type="Proteomes" id="UP001210231"/>
    </source>
</evidence>
<accession>A0ABT4UIL6</accession>
<dbReference type="RefSeq" id="WP_407031002.1">
    <property type="nucleotide sequence ID" value="NZ_JAQGEF010000007.1"/>
</dbReference>
<reference evidence="1 2" key="1">
    <citation type="submission" date="2022-12" db="EMBL/GenBank/DDBJ databases">
        <title>Chitinophagaceae gen. sp. nov., a new member of the family Chitinophagaceae, isolated from soil in a chemical factory.</title>
        <authorList>
            <person name="Ke Z."/>
        </authorList>
    </citation>
    <scope>NUCLEOTIDE SEQUENCE [LARGE SCALE GENOMIC DNA]</scope>
    <source>
        <strain evidence="1 2">LY-5</strain>
    </source>
</reference>
<proteinExistence type="predicted"/>
<evidence type="ECO:0008006" key="3">
    <source>
        <dbReference type="Google" id="ProtNLM"/>
    </source>
</evidence>
<organism evidence="1 2">
    <name type="scientific">Polluticaenibacter yanchengensis</name>
    <dbReference type="NCBI Taxonomy" id="3014562"/>
    <lineage>
        <taxon>Bacteria</taxon>
        <taxon>Pseudomonadati</taxon>
        <taxon>Bacteroidota</taxon>
        <taxon>Chitinophagia</taxon>
        <taxon>Chitinophagales</taxon>
        <taxon>Chitinophagaceae</taxon>
        <taxon>Polluticaenibacter</taxon>
    </lineage>
</organism>
<comment type="caution">
    <text evidence="1">The sequence shown here is derived from an EMBL/GenBank/DDBJ whole genome shotgun (WGS) entry which is preliminary data.</text>
</comment>
<dbReference type="Proteomes" id="UP001210231">
    <property type="component" value="Unassembled WGS sequence"/>
</dbReference>
<keyword evidence="2" id="KW-1185">Reference proteome</keyword>
<sequence length="75" mass="8765">MILILKDEIRTRARRINKVVFDIAEANDVSIETVKRWVYSKDPAKQRKLALKHNQDIIRKHLDIPADTDITISIN</sequence>
<name>A0ABT4UIL6_9BACT</name>
<dbReference type="EMBL" id="JAQGEF010000007">
    <property type="protein sequence ID" value="MDA3614676.1"/>
    <property type="molecule type" value="Genomic_DNA"/>
</dbReference>